<feature type="region of interest" description="Disordered" evidence="1">
    <location>
        <begin position="64"/>
        <end position="90"/>
    </location>
</feature>
<reference evidence="4" key="1">
    <citation type="submission" date="2021-12" db="EMBL/GenBank/DDBJ databases">
        <title>Prjna785345.</title>
        <authorList>
            <person name="Rujirawat T."/>
            <person name="Krajaejun T."/>
        </authorList>
    </citation>
    <scope>NUCLEOTIDE SEQUENCE</scope>
    <source>
        <strain evidence="4">Pi057C3</strain>
    </source>
</reference>
<dbReference type="PANTHER" id="PTHR44329">
    <property type="entry name" value="SERINE/THREONINE-PROTEIN KINASE TNNI3K-RELATED"/>
    <property type="match status" value="1"/>
</dbReference>
<sequence>MQNSEANPIYIIISLVLFGFMVYGCARCCGDCSGRNDGPVRVVTIRDDGGRRSNHSVVVLTPTQYGHQPRVPSSPTSFAQYGNSSSSDAGQPIAIRVSDCGARPSAVSMGHVWDDPVVIASRVPFEAVTTQTLIGRGSLCDVYSGVFGDAAVAVKRLTPAALRNANSISALFMEGHLMASVPHDRIVQFIGISWSQLNRVSVLSELMEGGDLRTLVAQWNDEKRPQGWDTDKNTIALDVAEALAFLHSLSPGVLHGALKSKNVLLDCTRTTAKLASFGGIRSLRTMASPVAAGGAGSSAWMAPEVLRGGQYGEKADVYSFGVILSELDTHALPYTTCHGAPASPVAATQGAAMSAELRRQIVEGKAAITFSETLRSDVRAVAQACVSRNPHERPAMAVVVETLQLALTNSSAAAAAY</sequence>
<dbReference type="SUPFAM" id="SSF56112">
    <property type="entry name" value="Protein kinase-like (PK-like)"/>
    <property type="match status" value="1"/>
</dbReference>
<dbReference type="AlphaFoldDB" id="A0AAD5L8H2"/>
<protein>
    <recommendedName>
        <fullName evidence="3">Protein kinase domain-containing protein</fullName>
    </recommendedName>
</protein>
<comment type="caution">
    <text evidence="4">The sequence shown here is derived from an EMBL/GenBank/DDBJ whole genome shotgun (WGS) entry which is preliminary data.</text>
</comment>
<dbReference type="InterPro" id="IPR000719">
    <property type="entry name" value="Prot_kinase_dom"/>
</dbReference>
<evidence type="ECO:0000256" key="2">
    <source>
        <dbReference type="SAM" id="Phobius"/>
    </source>
</evidence>
<feature type="domain" description="Protein kinase" evidence="3">
    <location>
        <begin position="128"/>
        <end position="407"/>
    </location>
</feature>
<dbReference type="PANTHER" id="PTHR44329:SF214">
    <property type="entry name" value="PROTEIN KINASE DOMAIN-CONTAINING PROTEIN"/>
    <property type="match status" value="1"/>
</dbReference>
<gene>
    <name evidence="4" type="ORF">P43SY_009674</name>
</gene>
<evidence type="ECO:0000259" key="3">
    <source>
        <dbReference type="PROSITE" id="PS50011"/>
    </source>
</evidence>
<evidence type="ECO:0000313" key="4">
    <source>
        <dbReference type="EMBL" id="KAJ0392830.1"/>
    </source>
</evidence>
<dbReference type="InterPro" id="IPR011009">
    <property type="entry name" value="Kinase-like_dom_sf"/>
</dbReference>
<keyword evidence="5" id="KW-1185">Reference proteome</keyword>
<keyword evidence="2" id="KW-0812">Transmembrane</keyword>
<feature type="transmembrane region" description="Helical" evidence="2">
    <location>
        <begin position="7"/>
        <end position="24"/>
    </location>
</feature>
<keyword evidence="2" id="KW-1133">Transmembrane helix</keyword>
<feature type="compositionally biased region" description="Polar residues" evidence="1">
    <location>
        <begin position="64"/>
        <end position="89"/>
    </location>
</feature>
<evidence type="ECO:0000256" key="1">
    <source>
        <dbReference type="SAM" id="MobiDB-lite"/>
    </source>
</evidence>
<dbReference type="Gene3D" id="3.30.200.20">
    <property type="entry name" value="Phosphorylase Kinase, domain 1"/>
    <property type="match status" value="1"/>
</dbReference>
<dbReference type="Pfam" id="PF00069">
    <property type="entry name" value="Pkinase"/>
    <property type="match status" value="1"/>
</dbReference>
<dbReference type="InterPro" id="IPR051681">
    <property type="entry name" value="Ser/Thr_Kinases-Pseudokinases"/>
</dbReference>
<keyword evidence="2" id="KW-0472">Membrane</keyword>
<organism evidence="4 5">
    <name type="scientific">Pythium insidiosum</name>
    <name type="common">Pythiosis disease agent</name>
    <dbReference type="NCBI Taxonomy" id="114742"/>
    <lineage>
        <taxon>Eukaryota</taxon>
        <taxon>Sar</taxon>
        <taxon>Stramenopiles</taxon>
        <taxon>Oomycota</taxon>
        <taxon>Peronosporomycetes</taxon>
        <taxon>Pythiales</taxon>
        <taxon>Pythiaceae</taxon>
        <taxon>Pythium</taxon>
    </lineage>
</organism>
<evidence type="ECO:0000313" key="5">
    <source>
        <dbReference type="Proteomes" id="UP001209570"/>
    </source>
</evidence>
<accession>A0AAD5L8H2</accession>
<dbReference type="GO" id="GO:0004674">
    <property type="term" value="F:protein serine/threonine kinase activity"/>
    <property type="evidence" value="ECO:0007669"/>
    <property type="project" value="TreeGrafter"/>
</dbReference>
<proteinExistence type="predicted"/>
<dbReference type="Proteomes" id="UP001209570">
    <property type="component" value="Unassembled WGS sequence"/>
</dbReference>
<dbReference type="Gene3D" id="1.10.510.10">
    <property type="entry name" value="Transferase(Phosphotransferase) domain 1"/>
    <property type="match status" value="1"/>
</dbReference>
<name>A0AAD5L8H2_PYTIN</name>
<dbReference type="PROSITE" id="PS50011">
    <property type="entry name" value="PROTEIN_KINASE_DOM"/>
    <property type="match status" value="1"/>
</dbReference>
<dbReference type="EMBL" id="JAKCXM010000567">
    <property type="protein sequence ID" value="KAJ0392830.1"/>
    <property type="molecule type" value="Genomic_DNA"/>
</dbReference>
<dbReference type="GO" id="GO:0005524">
    <property type="term" value="F:ATP binding"/>
    <property type="evidence" value="ECO:0007669"/>
    <property type="project" value="InterPro"/>
</dbReference>